<protein>
    <submittedName>
        <fullName evidence="1">Uncharacterized protein</fullName>
    </submittedName>
</protein>
<accession>A0A450SNZ3</accession>
<sequence>MPCPYIDDILRHRRARPRNGPLRFLVPTLCVEMPSAARAATKPCYRPWHWVPASLPG</sequence>
<proteinExistence type="predicted"/>
<name>A0A450SNZ3_9GAMM</name>
<dbReference type="EMBL" id="CAADEX010000053">
    <property type="protein sequence ID" value="VFJ55582.1"/>
    <property type="molecule type" value="Genomic_DNA"/>
</dbReference>
<evidence type="ECO:0000313" key="2">
    <source>
        <dbReference type="EMBL" id="VFJ59700.1"/>
    </source>
</evidence>
<dbReference type="AlphaFoldDB" id="A0A450SNZ3"/>
<reference evidence="1" key="1">
    <citation type="submission" date="2019-02" db="EMBL/GenBank/DDBJ databases">
        <authorList>
            <person name="Gruber-Vodicka R. H."/>
            <person name="Seah K. B. B."/>
        </authorList>
    </citation>
    <scope>NUCLEOTIDE SEQUENCE</scope>
    <source>
        <strain evidence="2">BECK_DK161</strain>
        <strain evidence="1">BECK_DK47</strain>
    </source>
</reference>
<evidence type="ECO:0000313" key="1">
    <source>
        <dbReference type="EMBL" id="VFJ55582.1"/>
    </source>
</evidence>
<organism evidence="1">
    <name type="scientific">Candidatus Kentrum sp. DK</name>
    <dbReference type="NCBI Taxonomy" id="2126562"/>
    <lineage>
        <taxon>Bacteria</taxon>
        <taxon>Pseudomonadati</taxon>
        <taxon>Pseudomonadota</taxon>
        <taxon>Gammaproteobacteria</taxon>
        <taxon>Candidatus Kentrum</taxon>
    </lineage>
</organism>
<dbReference type="EMBL" id="CAADEY010000073">
    <property type="protein sequence ID" value="VFJ59700.1"/>
    <property type="molecule type" value="Genomic_DNA"/>
</dbReference>
<gene>
    <name evidence="1" type="ORF">BECKDK2373B_GA0170837_105312</name>
    <name evidence="2" type="ORF">BECKDK2373C_GA0170839_10739</name>
</gene>